<sequence>MIRELPAGRFMMGSEGFYVEEGPVHEVAIKPFRMDAFEVTNERFAEFVKATGYVTVAERQPDPQLHPDIPQDMLLPGSAVFVPPSVKSANWWHFIPGASWRHPEGPQSSLEGRWQHPVVHIAYEDAAAFAEWAGGRLPTEAEWEYAARGGLDGATYSWGETPPNDEPYRANTWQGPFPLVNTGGDGFVRTSPAGCYEANGYGLYDMTGNAWEWVADTNPEQNQGLLKGGSFLCAENYCWRYRPAARHPQELDFSASHVGFRVAYDVK</sequence>
<dbReference type="Gene3D" id="3.90.1580.10">
    <property type="entry name" value="paralog of FGE (formylglycine-generating enzyme)"/>
    <property type="match status" value="1"/>
</dbReference>
<dbReference type="eggNOG" id="COG1262">
    <property type="taxonomic scope" value="Bacteria"/>
</dbReference>
<dbReference type="RefSeq" id="WP_034793737.1">
    <property type="nucleotide sequence ID" value="NZ_AWFF01000029.1"/>
</dbReference>
<keyword evidence="3" id="KW-1185">Reference proteome</keyword>
<reference evidence="2 3" key="1">
    <citation type="journal article" date="2014" name="Antonie Van Leeuwenhoek">
        <title>Hyphomonas beringensis sp. nov. and Hyphomonas chukchiensis sp. nov., isolated from surface seawater of the Bering Sea and Chukchi Sea.</title>
        <authorList>
            <person name="Li C."/>
            <person name="Lai Q."/>
            <person name="Li G."/>
            <person name="Dong C."/>
            <person name="Wang J."/>
            <person name="Liao Y."/>
            <person name="Shao Z."/>
        </authorList>
    </citation>
    <scope>NUCLEOTIDE SEQUENCE [LARGE SCALE GENOMIC DNA]</scope>
    <source>
        <strain evidence="2 3">25B14_1</strain>
    </source>
</reference>
<dbReference type="PATRIC" id="fig|1280946.3.peg.1080"/>
<dbReference type="AlphaFoldDB" id="A0A062UHB2"/>
<dbReference type="STRING" id="1280946.HY29_11435"/>
<dbReference type="InterPro" id="IPR051043">
    <property type="entry name" value="Sulfatase_Mod_Factor_Kinase"/>
</dbReference>
<comment type="caution">
    <text evidence="2">The sequence shown here is derived from an EMBL/GenBank/DDBJ whole genome shotgun (WGS) entry which is preliminary data.</text>
</comment>
<evidence type="ECO:0000259" key="1">
    <source>
        <dbReference type="Pfam" id="PF03781"/>
    </source>
</evidence>
<dbReference type="OrthoDB" id="9768004at2"/>
<dbReference type="InterPro" id="IPR042095">
    <property type="entry name" value="SUMF_sf"/>
</dbReference>
<dbReference type="PANTHER" id="PTHR23150">
    <property type="entry name" value="SULFATASE MODIFYING FACTOR 1, 2"/>
    <property type="match status" value="1"/>
</dbReference>
<gene>
    <name evidence="2" type="ORF">HY29_11435</name>
</gene>
<dbReference type="EMBL" id="AWFF01000029">
    <property type="protein sequence ID" value="KCZ55520.1"/>
    <property type="molecule type" value="Genomic_DNA"/>
</dbReference>
<feature type="domain" description="Sulfatase-modifying factor enzyme-like" evidence="1">
    <location>
        <begin position="5"/>
        <end position="263"/>
    </location>
</feature>
<dbReference type="GO" id="GO:0120147">
    <property type="term" value="F:formylglycine-generating oxidase activity"/>
    <property type="evidence" value="ECO:0007669"/>
    <property type="project" value="TreeGrafter"/>
</dbReference>
<dbReference type="InterPro" id="IPR016187">
    <property type="entry name" value="CTDL_fold"/>
</dbReference>
<dbReference type="InterPro" id="IPR005532">
    <property type="entry name" value="SUMF_dom"/>
</dbReference>
<dbReference type="PANTHER" id="PTHR23150:SF19">
    <property type="entry name" value="FORMYLGLYCINE-GENERATING ENZYME"/>
    <property type="match status" value="1"/>
</dbReference>
<organism evidence="2 3">
    <name type="scientific">Hyphomonas beringensis</name>
    <dbReference type="NCBI Taxonomy" id="1280946"/>
    <lineage>
        <taxon>Bacteria</taxon>
        <taxon>Pseudomonadati</taxon>
        <taxon>Pseudomonadota</taxon>
        <taxon>Alphaproteobacteria</taxon>
        <taxon>Hyphomonadales</taxon>
        <taxon>Hyphomonadaceae</taxon>
        <taxon>Hyphomonas</taxon>
    </lineage>
</organism>
<evidence type="ECO:0000313" key="3">
    <source>
        <dbReference type="Proteomes" id="UP000027037"/>
    </source>
</evidence>
<dbReference type="Proteomes" id="UP000027037">
    <property type="component" value="Unassembled WGS sequence"/>
</dbReference>
<protein>
    <recommendedName>
        <fullName evidence="1">Sulfatase-modifying factor enzyme-like domain-containing protein</fullName>
    </recommendedName>
</protein>
<name>A0A062UHB2_9PROT</name>
<accession>A0A062UHB2</accession>
<proteinExistence type="predicted"/>
<dbReference type="Pfam" id="PF03781">
    <property type="entry name" value="FGE-sulfatase"/>
    <property type="match status" value="1"/>
</dbReference>
<evidence type="ECO:0000313" key="2">
    <source>
        <dbReference type="EMBL" id="KCZ55520.1"/>
    </source>
</evidence>
<dbReference type="SUPFAM" id="SSF56436">
    <property type="entry name" value="C-type lectin-like"/>
    <property type="match status" value="1"/>
</dbReference>